<sequence>MQRIATLDDVSQGLDALCLLDPRLEKVRGIAGEVPLRLSEPGFRSLASIIVSQQVSRASADAIFGRLAKLVDPLTPQAILAADEAVFREAGLSRPKQRGLIAVAQAVVDGLDLDHLCLLDAAEAITAMTKVSGIGPWTAEVYLLFAAGHPDVFPARDVALQSAVGHALGIDPRPPEKTLVKLAESWSPWRGVASRLFWAYYRELKGRDAAPPA</sequence>
<feature type="domain" description="HhH-GPD" evidence="5">
    <location>
        <begin position="51"/>
        <end position="202"/>
    </location>
</feature>
<dbReference type="Proteomes" id="UP000188388">
    <property type="component" value="Unassembled WGS sequence"/>
</dbReference>
<keyword evidence="3" id="KW-0227">DNA damage</keyword>
<proteinExistence type="predicted"/>
<reference evidence="7" key="1">
    <citation type="submission" date="2017-01" db="EMBL/GenBank/DDBJ databases">
        <authorList>
            <person name="Brunel B."/>
        </authorList>
    </citation>
    <scope>NUCLEOTIDE SEQUENCE [LARGE SCALE GENOMIC DNA]</scope>
</reference>
<dbReference type="InterPro" id="IPR051912">
    <property type="entry name" value="Alkylbase_DNA_Glycosylase/TA"/>
</dbReference>
<dbReference type="GO" id="GO:0006307">
    <property type="term" value="P:DNA alkylation repair"/>
    <property type="evidence" value="ECO:0007669"/>
    <property type="project" value="TreeGrafter"/>
</dbReference>
<keyword evidence="4" id="KW-0234">DNA repair</keyword>
<gene>
    <name evidence="6" type="ORF">BQ8794_110046</name>
</gene>
<comment type="catalytic activity">
    <reaction evidence="1">
        <text>Hydrolysis of alkylated DNA, releasing 3-methyladenine, 3-methylguanine, 7-methylguanine and 7-methyladenine.</text>
        <dbReference type="EC" id="3.2.2.21"/>
    </reaction>
</comment>
<dbReference type="SMART" id="SM00478">
    <property type="entry name" value="ENDO3c"/>
    <property type="match status" value="1"/>
</dbReference>
<dbReference type="EMBL" id="FTPD01000003">
    <property type="protein sequence ID" value="SIT53240.1"/>
    <property type="molecule type" value="Genomic_DNA"/>
</dbReference>
<dbReference type="Gene3D" id="1.10.1670.40">
    <property type="match status" value="1"/>
</dbReference>
<dbReference type="CDD" id="cd00056">
    <property type="entry name" value="ENDO3c"/>
    <property type="match status" value="1"/>
</dbReference>
<keyword evidence="6" id="KW-0378">Hydrolase</keyword>
<dbReference type="Gene3D" id="1.10.340.30">
    <property type="entry name" value="Hypothetical protein, domain 2"/>
    <property type="match status" value="1"/>
</dbReference>
<dbReference type="AlphaFoldDB" id="A0A1R3V034"/>
<dbReference type="GO" id="GO:0008725">
    <property type="term" value="F:DNA-3-methyladenine glycosylase activity"/>
    <property type="evidence" value="ECO:0007669"/>
    <property type="project" value="TreeGrafter"/>
</dbReference>
<evidence type="ECO:0000313" key="6">
    <source>
        <dbReference type="EMBL" id="SIT53240.1"/>
    </source>
</evidence>
<dbReference type="SUPFAM" id="SSF48150">
    <property type="entry name" value="DNA-glycosylase"/>
    <property type="match status" value="1"/>
</dbReference>
<evidence type="ECO:0000313" key="7">
    <source>
        <dbReference type="Proteomes" id="UP000188388"/>
    </source>
</evidence>
<keyword evidence="6" id="KW-0326">Glycosidase</keyword>
<evidence type="ECO:0000256" key="1">
    <source>
        <dbReference type="ARBA" id="ARBA00000086"/>
    </source>
</evidence>
<dbReference type="InterPro" id="IPR003265">
    <property type="entry name" value="HhH-GPD_domain"/>
</dbReference>
<dbReference type="GO" id="GO:0043916">
    <property type="term" value="F:DNA-7-methylguanine glycosylase activity"/>
    <property type="evidence" value="ECO:0007669"/>
    <property type="project" value="TreeGrafter"/>
</dbReference>
<evidence type="ECO:0000256" key="3">
    <source>
        <dbReference type="ARBA" id="ARBA00022763"/>
    </source>
</evidence>
<name>A0A1R3V034_9HYPH</name>
<evidence type="ECO:0000256" key="4">
    <source>
        <dbReference type="ARBA" id="ARBA00023204"/>
    </source>
</evidence>
<accession>A0A1R3V034</accession>
<dbReference type="Pfam" id="PF00730">
    <property type="entry name" value="HhH-GPD"/>
    <property type="match status" value="1"/>
</dbReference>
<dbReference type="RefSeq" id="WP_077372817.1">
    <property type="nucleotide sequence ID" value="NZ_FTPD01000003.1"/>
</dbReference>
<dbReference type="GO" id="GO:0005737">
    <property type="term" value="C:cytoplasm"/>
    <property type="evidence" value="ECO:0007669"/>
    <property type="project" value="TreeGrafter"/>
</dbReference>
<dbReference type="PANTHER" id="PTHR43003:SF13">
    <property type="entry name" value="DNA-3-METHYLADENINE GLYCOSYLASE 2"/>
    <property type="match status" value="1"/>
</dbReference>
<dbReference type="GO" id="GO:0032131">
    <property type="term" value="F:alkylated DNA binding"/>
    <property type="evidence" value="ECO:0007669"/>
    <property type="project" value="TreeGrafter"/>
</dbReference>
<dbReference type="STRING" id="1631249.BQ8794_110046"/>
<dbReference type="GO" id="GO:0032993">
    <property type="term" value="C:protein-DNA complex"/>
    <property type="evidence" value="ECO:0007669"/>
    <property type="project" value="TreeGrafter"/>
</dbReference>
<evidence type="ECO:0000259" key="5">
    <source>
        <dbReference type="SMART" id="SM00478"/>
    </source>
</evidence>
<dbReference type="PANTHER" id="PTHR43003">
    <property type="entry name" value="DNA-3-METHYLADENINE GLYCOSYLASE"/>
    <property type="match status" value="1"/>
</dbReference>
<organism evidence="6 7">
    <name type="scientific">Mesorhizobium prunaredense</name>
    <dbReference type="NCBI Taxonomy" id="1631249"/>
    <lineage>
        <taxon>Bacteria</taxon>
        <taxon>Pseudomonadati</taxon>
        <taxon>Pseudomonadota</taxon>
        <taxon>Alphaproteobacteria</taxon>
        <taxon>Hyphomicrobiales</taxon>
        <taxon>Phyllobacteriaceae</taxon>
        <taxon>Mesorhizobium</taxon>
    </lineage>
</organism>
<evidence type="ECO:0000256" key="2">
    <source>
        <dbReference type="ARBA" id="ARBA00012000"/>
    </source>
</evidence>
<protein>
    <recommendedName>
        <fullName evidence="2">DNA-3-methyladenine glycosylase II</fullName>
        <ecNumber evidence="2">3.2.2.21</ecNumber>
    </recommendedName>
</protein>
<dbReference type="EC" id="3.2.2.21" evidence="2"/>
<dbReference type="InterPro" id="IPR011257">
    <property type="entry name" value="DNA_glycosylase"/>
</dbReference>
<dbReference type="GO" id="GO:0006285">
    <property type="term" value="P:base-excision repair, AP site formation"/>
    <property type="evidence" value="ECO:0007669"/>
    <property type="project" value="TreeGrafter"/>
</dbReference>
<keyword evidence="7" id="KW-1185">Reference proteome</keyword>